<name>A0ACC3ZBV0_COLTU</name>
<evidence type="ECO:0000313" key="1">
    <source>
        <dbReference type="EMBL" id="KAL0941592.1"/>
    </source>
</evidence>
<protein>
    <submittedName>
        <fullName evidence="1">Uncharacterized protein</fullName>
    </submittedName>
</protein>
<keyword evidence="2" id="KW-1185">Reference proteome</keyword>
<dbReference type="Proteomes" id="UP000805649">
    <property type="component" value="Unassembled WGS sequence"/>
</dbReference>
<reference evidence="1 2" key="1">
    <citation type="journal article" date="2020" name="Phytopathology">
        <title>Genome Sequence Resources of Colletotrichum truncatum, C. plurivorum, C. musicola, and C. sojae: Four Species Pathogenic to Soybean (Glycine max).</title>
        <authorList>
            <person name="Rogerio F."/>
            <person name="Boufleur T.R."/>
            <person name="Ciampi-Guillardi M."/>
            <person name="Sukno S.A."/>
            <person name="Thon M.R."/>
            <person name="Massola Junior N.S."/>
            <person name="Baroncelli R."/>
        </authorList>
    </citation>
    <scope>NUCLEOTIDE SEQUENCE [LARGE SCALE GENOMIC DNA]</scope>
    <source>
        <strain evidence="1 2">CMES1059</strain>
    </source>
</reference>
<accession>A0ACC3ZBV0</accession>
<evidence type="ECO:0000313" key="2">
    <source>
        <dbReference type="Proteomes" id="UP000805649"/>
    </source>
</evidence>
<organism evidence="1 2">
    <name type="scientific">Colletotrichum truncatum</name>
    <name type="common">Anthracnose fungus</name>
    <name type="synonym">Colletotrichum capsici</name>
    <dbReference type="NCBI Taxonomy" id="5467"/>
    <lineage>
        <taxon>Eukaryota</taxon>
        <taxon>Fungi</taxon>
        <taxon>Dikarya</taxon>
        <taxon>Ascomycota</taxon>
        <taxon>Pezizomycotina</taxon>
        <taxon>Sordariomycetes</taxon>
        <taxon>Hypocreomycetidae</taxon>
        <taxon>Glomerellales</taxon>
        <taxon>Glomerellaceae</taxon>
        <taxon>Colletotrichum</taxon>
        <taxon>Colletotrichum truncatum species complex</taxon>
    </lineage>
</organism>
<gene>
    <name evidence="1" type="ORF">CTRU02_204355</name>
</gene>
<sequence length="276" mass="32030">MEIKAAVQAYRSHIAEHHRRIFEVFVNFIATAEGEPGDWEDESIEEVRINSLAALFGEEIKKYITVPGDVLTRYDELVPIFGLDGTGMATSQSLFDDEYIHERDSYFSLLEQALKKKCLEEVRETITVPEEFRILAEYVFQLTGPGPEDYKTHQAMFWTGTTTSAEAIDAIVKTPDEENFSFNRDWECAVFWEPGEGWRYAFYVVYCRRIPQPGTEPEPWAWRYVVSSMYEKLTVFDTIPEFLEMYCRYGEAEIPDVSELDADDILTGMWVNYGFI</sequence>
<comment type="caution">
    <text evidence="1">The sequence shown here is derived from an EMBL/GenBank/DDBJ whole genome shotgun (WGS) entry which is preliminary data.</text>
</comment>
<proteinExistence type="predicted"/>
<dbReference type="EMBL" id="VUJX02000002">
    <property type="protein sequence ID" value="KAL0941592.1"/>
    <property type="molecule type" value="Genomic_DNA"/>
</dbReference>